<keyword evidence="1" id="KW-0732">Signal</keyword>
<sequence length="154" mass="17340">MMISLFCFLCSQISTFVEGLRCFHCDNDDDRRVALAESFHPLVSEPGSVIPAYYVPAADLGAQTFDEDFMLLQPSREASTQTTGKDFNFLKEIFECHTHENGMKKYCFSQGKTLQDFNQDSAANQNLLSANRVQTKIFIICLMTNATLQPSNLC</sequence>
<feature type="chain" id="PRO_5021333903" evidence="1">
    <location>
        <begin position="20"/>
        <end position="154"/>
    </location>
</feature>
<proteinExistence type="predicted"/>
<comment type="caution">
    <text evidence="2">The sequence shown here is derived from an EMBL/GenBank/DDBJ whole genome shotgun (WGS) entry which is preliminary data.</text>
</comment>
<evidence type="ECO:0000313" key="3">
    <source>
        <dbReference type="Proteomes" id="UP000499080"/>
    </source>
</evidence>
<protein>
    <submittedName>
        <fullName evidence="2">Uncharacterized protein</fullName>
    </submittedName>
</protein>
<evidence type="ECO:0000313" key="2">
    <source>
        <dbReference type="EMBL" id="GBN30773.1"/>
    </source>
</evidence>
<organism evidence="2 3">
    <name type="scientific">Araneus ventricosus</name>
    <name type="common">Orbweaver spider</name>
    <name type="synonym">Epeira ventricosa</name>
    <dbReference type="NCBI Taxonomy" id="182803"/>
    <lineage>
        <taxon>Eukaryota</taxon>
        <taxon>Metazoa</taxon>
        <taxon>Ecdysozoa</taxon>
        <taxon>Arthropoda</taxon>
        <taxon>Chelicerata</taxon>
        <taxon>Arachnida</taxon>
        <taxon>Araneae</taxon>
        <taxon>Araneomorphae</taxon>
        <taxon>Entelegynae</taxon>
        <taxon>Araneoidea</taxon>
        <taxon>Araneidae</taxon>
        <taxon>Araneus</taxon>
    </lineage>
</organism>
<dbReference type="AlphaFoldDB" id="A0A4Y2MVR3"/>
<name>A0A4Y2MVR3_ARAVE</name>
<reference evidence="2 3" key="1">
    <citation type="journal article" date="2019" name="Sci. Rep.">
        <title>Orb-weaving spider Araneus ventricosus genome elucidates the spidroin gene catalogue.</title>
        <authorList>
            <person name="Kono N."/>
            <person name="Nakamura H."/>
            <person name="Ohtoshi R."/>
            <person name="Moran D.A.P."/>
            <person name="Shinohara A."/>
            <person name="Yoshida Y."/>
            <person name="Fujiwara M."/>
            <person name="Mori M."/>
            <person name="Tomita M."/>
            <person name="Arakawa K."/>
        </authorList>
    </citation>
    <scope>NUCLEOTIDE SEQUENCE [LARGE SCALE GENOMIC DNA]</scope>
</reference>
<dbReference type="Proteomes" id="UP000499080">
    <property type="component" value="Unassembled WGS sequence"/>
</dbReference>
<evidence type="ECO:0000256" key="1">
    <source>
        <dbReference type="SAM" id="SignalP"/>
    </source>
</evidence>
<keyword evidence="3" id="KW-1185">Reference proteome</keyword>
<feature type="signal peptide" evidence="1">
    <location>
        <begin position="1"/>
        <end position="19"/>
    </location>
</feature>
<dbReference type="EMBL" id="BGPR01007977">
    <property type="protein sequence ID" value="GBN30773.1"/>
    <property type="molecule type" value="Genomic_DNA"/>
</dbReference>
<accession>A0A4Y2MVR3</accession>
<gene>
    <name evidence="2" type="ORF">AVEN_158642_1</name>
</gene>